<sequence length="185" mass="19408">MSYNCCSGNFSSRSFGGYLQSPTTSCGSSYPSNLVLGTNLCSPSACQLGSSLYSGCQETRCEPTSCETSCVVSSPCQTSCVVPSPCQTSCYRPRTSTICSPCQPIYSGSLGFGSSSCRSLDYGSRSCYSLGCGPSGFQPLGYGVCGFPSLGYGSRFCRPTYLASRSCQSSCYRPACGSGFYRSIC</sequence>
<dbReference type="GO" id="GO:0005829">
    <property type="term" value="C:cytosol"/>
    <property type="evidence" value="ECO:0007669"/>
    <property type="project" value="UniProtKB-ARBA"/>
</dbReference>
<keyword evidence="8" id="KW-1185">Reference proteome</keyword>
<dbReference type="FunCoup" id="L9K9T0">
    <property type="interactions" value="21"/>
</dbReference>
<dbReference type="InterPro" id="IPR007951">
    <property type="entry name" value="KRTAP_PMG"/>
</dbReference>
<dbReference type="AlphaFoldDB" id="L9K9T0"/>
<evidence type="ECO:0000256" key="5">
    <source>
        <dbReference type="ARBA" id="ARBA00034495"/>
    </source>
</evidence>
<dbReference type="EMBL" id="KB320895">
    <property type="protein sequence ID" value="ELW59441.1"/>
    <property type="molecule type" value="Genomic_DNA"/>
</dbReference>
<gene>
    <name evidence="7" type="ORF">TREES_T100012074</name>
</gene>
<evidence type="ECO:0000256" key="4">
    <source>
        <dbReference type="ARBA" id="ARBA00022744"/>
    </source>
</evidence>
<proteinExistence type="inferred from homology"/>
<dbReference type="PANTHER" id="PTHR23260:SF7">
    <property type="entry name" value="KERATIN-ASSOCIATED PROTEIN 26-1"/>
    <property type="match status" value="1"/>
</dbReference>
<accession>L9K9T0</accession>
<organism evidence="7 8">
    <name type="scientific">Tupaia chinensis</name>
    <name type="common">Chinese tree shrew</name>
    <name type="synonym">Tupaia belangeri chinensis</name>
    <dbReference type="NCBI Taxonomy" id="246437"/>
    <lineage>
        <taxon>Eukaryota</taxon>
        <taxon>Metazoa</taxon>
        <taxon>Chordata</taxon>
        <taxon>Craniata</taxon>
        <taxon>Vertebrata</taxon>
        <taxon>Euteleostomi</taxon>
        <taxon>Mammalia</taxon>
        <taxon>Eutheria</taxon>
        <taxon>Euarchontoglires</taxon>
        <taxon>Scandentia</taxon>
        <taxon>Tupaiidae</taxon>
        <taxon>Tupaia</taxon>
    </lineage>
</organism>
<evidence type="ECO:0000256" key="3">
    <source>
        <dbReference type="ARBA" id="ARBA00022737"/>
    </source>
</evidence>
<dbReference type="eggNOG" id="ENOG502STG2">
    <property type="taxonomic scope" value="Eukaryota"/>
</dbReference>
<dbReference type="Pfam" id="PF05287">
    <property type="entry name" value="PMG"/>
    <property type="match status" value="1"/>
</dbReference>
<evidence type="ECO:0000256" key="1">
    <source>
        <dbReference type="ARBA" id="ARBA00003327"/>
    </source>
</evidence>
<dbReference type="InParanoid" id="L9K9T0"/>
<comment type="similarity">
    <text evidence="5 6">Belongs to the PMG family.</text>
</comment>
<dbReference type="STRING" id="246437.L9K9T0"/>
<dbReference type="InterPro" id="IPR007659">
    <property type="entry name" value="Keratin_matx"/>
</dbReference>
<evidence type="ECO:0000313" key="7">
    <source>
        <dbReference type="EMBL" id="ELW59441.1"/>
    </source>
</evidence>
<comment type="subunit">
    <text evidence="2 6">Interacts with hair keratins.</text>
</comment>
<evidence type="ECO:0000256" key="6">
    <source>
        <dbReference type="RuleBase" id="RU369044"/>
    </source>
</evidence>
<evidence type="ECO:0000313" key="8">
    <source>
        <dbReference type="Proteomes" id="UP000011518"/>
    </source>
</evidence>
<evidence type="ECO:0000256" key="2">
    <source>
        <dbReference type="ARBA" id="ARBA00011662"/>
    </source>
</evidence>
<keyword evidence="3" id="KW-0677">Repeat</keyword>
<comment type="function">
    <text evidence="1 6">In the hair cortex, hair keratin intermediate filaments are embedded in an interfilamentous matrix, consisting of hair keratin-associated proteins (KRTAP), which are essential for the formation of a rigid and resistant hair shaft through their extensive disulfide bond cross-linking with abundant cysteine residues of hair keratins. The matrix proteins include the high-sulfur and high-glycine-tyrosine keratins.</text>
</comment>
<name>L9K9T0_TUPCH</name>
<protein>
    <recommendedName>
        <fullName evidence="6">Keratin-associated protein</fullName>
    </recommendedName>
</protein>
<keyword evidence="4 6" id="KW-0416">Keratin</keyword>
<dbReference type="KEGG" id="tup:102483396"/>
<dbReference type="GO" id="GO:0005198">
    <property type="term" value="F:structural molecule activity"/>
    <property type="evidence" value="ECO:0007669"/>
    <property type="project" value="InterPro"/>
</dbReference>
<dbReference type="PANTHER" id="PTHR23260">
    <property type="entry name" value="KERATIN ASSOCIATED PROTEIN 3-3-RELATED"/>
    <property type="match status" value="1"/>
</dbReference>
<reference evidence="8" key="2">
    <citation type="journal article" date="2013" name="Nat. Commun.">
        <title>Genome of the Chinese tree shrew.</title>
        <authorList>
            <person name="Fan Y."/>
            <person name="Huang Z.Y."/>
            <person name="Cao C.C."/>
            <person name="Chen C.S."/>
            <person name="Chen Y.X."/>
            <person name="Fan D.D."/>
            <person name="He J."/>
            <person name="Hou H.L."/>
            <person name="Hu L."/>
            <person name="Hu X.T."/>
            <person name="Jiang X.T."/>
            <person name="Lai R."/>
            <person name="Lang Y.S."/>
            <person name="Liang B."/>
            <person name="Liao S.G."/>
            <person name="Mu D."/>
            <person name="Ma Y.Y."/>
            <person name="Niu Y.Y."/>
            <person name="Sun X.Q."/>
            <person name="Xia J.Q."/>
            <person name="Xiao J."/>
            <person name="Xiong Z.Q."/>
            <person name="Xu L."/>
            <person name="Yang L."/>
            <person name="Zhang Y."/>
            <person name="Zhao W."/>
            <person name="Zhao X.D."/>
            <person name="Zheng Y.T."/>
            <person name="Zhou J.M."/>
            <person name="Zhu Y.B."/>
            <person name="Zhang G.J."/>
            <person name="Wang J."/>
            <person name="Yao Y.G."/>
        </authorList>
    </citation>
    <scope>NUCLEOTIDE SEQUENCE [LARGE SCALE GENOMIC DNA]</scope>
</reference>
<dbReference type="OrthoDB" id="9835168at2759"/>
<dbReference type="Proteomes" id="UP000011518">
    <property type="component" value="Unassembled WGS sequence"/>
</dbReference>
<reference evidence="8" key="1">
    <citation type="submission" date="2012-07" db="EMBL/GenBank/DDBJ databases">
        <title>Genome of the Chinese tree shrew, a rising model animal genetically related to primates.</title>
        <authorList>
            <person name="Zhang G."/>
            <person name="Fan Y."/>
            <person name="Yao Y."/>
            <person name="Huang Z."/>
        </authorList>
    </citation>
    <scope>NUCLEOTIDE SEQUENCE [LARGE SCALE GENOMIC DNA]</scope>
</reference>
<dbReference type="GO" id="GO:0045095">
    <property type="term" value="C:keratin filament"/>
    <property type="evidence" value="ECO:0007669"/>
    <property type="project" value="UniProtKB-UniRule"/>
</dbReference>